<name>A0A6B9G1L8_9HYPH</name>
<evidence type="ECO:0000313" key="1">
    <source>
        <dbReference type="EMBL" id="QGY05924.1"/>
    </source>
</evidence>
<dbReference type="Proteomes" id="UP000012488">
    <property type="component" value="Chromosome"/>
</dbReference>
<protein>
    <submittedName>
        <fullName evidence="1">Uncharacterized protein</fullName>
    </submittedName>
</protein>
<reference evidence="1 2" key="1">
    <citation type="journal article" date="2012" name="Genet. Mol. Biol.">
        <title>Analysis of 16S rRNA and mxaF genes revealing insights into Methylobacterium niche-specific plant association.</title>
        <authorList>
            <person name="Dourado M.N."/>
            <person name="Andreote F.D."/>
            <person name="Dini-Andreote F."/>
            <person name="Conti R."/>
            <person name="Araujo J.M."/>
            <person name="Araujo W.L."/>
        </authorList>
    </citation>
    <scope>NUCLEOTIDE SEQUENCE [LARGE SCALE GENOMIC DNA]</scope>
    <source>
        <strain evidence="1 2">SR1.6/6</strain>
    </source>
</reference>
<dbReference type="AlphaFoldDB" id="A0A6B9G1L8"/>
<dbReference type="EMBL" id="CP043538">
    <property type="protein sequence ID" value="QGY05924.1"/>
    <property type="molecule type" value="Genomic_DNA"/>
</dbReference>
<sequence length="135" mass="14859">MSLPAQNEVRLLLCDEVRLEQGNKLAILGFFPGSGVALPRSADDQPDAVQALTFVFMIEGGEGIYEAGMKIFGPDETVIFDQNMGSMQKMPGAVAVLICRVSPFKSTKWGEQYAILRLNEQDYRNLFTVQPNAVS</sequence>
<evidence type="ECO:0000313" key="2">
    <source>
        <dbReference type="Proteomes" id="UP000012488"/>
    </source>
</evidence>
<dbReference type="KEGG" id="mmes:MMSR116_31550"/>
<dbReference type="OrthoDB" id="1716312at2"/>
<gene>
    <name evidence="1" type="ORF">MMSR116_31550</name>
</gene>
<proteinExistence type="predicted"/>
<accession>A0A6B9G1L8</accession>
<reference evidence="1 2" key="2">
    <citation type="journal article" date="2013" name="Genome Announc.">
        <title>Draft Genome Sequence of Methylobacterium mesophilicum Strain SR1.6/6, Isolated from Citrus sinensis.</title>
        <authorList>
            <person name="Marinho Almeida D."/>
            <person name="Dini-Andreote F."/>
            <person name="Camargo Neves A.A."/>
            <person name="Juca Ramos R.T."/>
            <person name="Andreote F.D."/>
            <person name="Carneiro A.R."/>
            <person name="Oliveira de Souza Lima A."/>
            <person name="Caracciolo Gomes de Sa P.H."/>
            <person name="Ribeiro Barbosa M.S."/>
            <person name="Araujo W.L."/>
            <person name="Silva A."/>
        </authorList>
    </citation>
    <scope>NUCLEOTIDE SEQUENCE [LARGE SCALE GENOMIC DNA]</scope>
    <source>
        <strain evidence="1 2">SR1.6/6</strain>
    </source>
</reference>
<dbReference type="RefSeq" id="WP_158169338.1">
    <property type="nucleotide sequence ID" value="NZ_CP043538.1"/>
</dbReference>
<organism evidence="1 2">
    <name type="scientific">Methylobacterium mesophilicum SR1.6/6</name>
    <dbReference type="NCBI Taxonomy" id="908290"/>
    <lineage>
        <taxon>Bacteria</taxon>
        <taxon>Pseudomonadati</taxon>
        <taxon>Pseudomonadota</taxon>
        <taxon>Alphaproteobacteria</taxon>
        <taxon>Hyphomicrobiales</taxon>
        <taxon>Methylobacteriaceae</taxon>
        <taxon>Methylobacterium</taxon>
    </lineage>
</organism>